<evidence type="ECO:0000313" key="4">
    <source>
        <dbReference type="Proteomes" id="UP000183375"/>
    </source>
</evidence>
<dbReference type="Pfam" id="PF01642">
    <property type="entry name" value="MM_CoA_mutase"/>
    <property type="match status" value="1"/>
</dbReference>
<evidence type="ECO:0000259" key="2">
    <source>
        <dbReference type="Pfam" id="PF01642"/>
    </source>
</evidence>
<dbReference type="GO" id="GO:0004494">
    <property type="term" value="F:methylmalonyl-CoA mutase activity"/>
    <property type="evidence" value="ECO:0007669"/>
    <property type="project" value="InterPro"/>
</dbReference>
<evidence type="ECO:0000256" key="1">
    <source>
        <dbReference type="ARBA" id="ARBA00023235"/>
    </source>
</evidence>
<dbReference type="SUPFAM" id="SSF51703">
    <property type="entry name" value="Cobalamin (vitamin B12)-dependent enzymes"/>
    <property type="match status" value="1"/>
</dbReference>
<comment type="caution">
    <text evidence="3">The sequence shown here is derived from an EMBL/GenBank/DDBJ whole genome shotgun (WGS) entry which is preliminary data.</text>
</comment>
<sequence length="567" mass="63756">MPKDEEASANLNENDSEYKQAYDKWVKDVLEPALAKHPERNKKFMTTSSQKVDRLYTPLDNSGIDFENDISFPGQFPYTRGIHSTMYRGRLWTMRMFAGFGSAEETNERFKYLLEQGNAGLSTAFDLPTLYGYDSDSPMAAGEFGECGVGVSSIEDMSILFKDIPLDKVTTSMTINSPAAMTWAMYIANAENRGIPKSNLGGTIQNDILKEYIAQKEYIFPPNPSMRLVTDTVEYGTKNMPKWNTISISGYHIREAGSTAVQELAFTLADGYAYADWAIERGLNIDDFAPRFSFFFNAHNDFFEEIAKYRAARRIWARDMKYKYGAKDPRSLTLRFHTQTAGCSLTAQQPEINIVRVAIQAMAGVLGGTQSLHTDSMDEALALPSEKAVQIALRTQQIIAHESGVANVADPLGGSYYLEWLTDDMERQAREYFDRIESLGGVVQAIEKGFFQKEIAIAAYKYQQEIDNDERVVVGVNEFTSDEPVEIPILEMDPEGFERQCKRLKALRSNRDKSRHSASLRAIEKAAEGDENLMPHFIEAAKAKATLGEMCDVLRGVFGEYREGSDF</sequence>
<gene>
    <name evidence="3" type="ORF">BEU01_00115</name>
</gene>
<feature type="domain" description="Methylmalonyl-CoA mutase alpha/beta chain catalytic" evidence="2">
    <location>
        <begin position="46"/>
        <end position="560"/>
    </location>
</feature>
<dbReference type="GO" id="GO:0031419">
    <property type="term" value="F:cobalamin binding"/>
    <property type="evidence" value="ECO:0007669"/>
    <property type="project" value="InterPro"/>
</dbReference>
<dbReference type="Gene3D" id="3.20.20.240">
    <property type="entry name" value="Methylmalonyl-CoA mutase"/>
    <property type="match status" value="1"/>
</dbReference>
<proteinExistence type="predicted"/>
<evidence type="ECO:0000313" key="3">
    <source>
        <dbReference type="EMBL" id="OIR21714.1"/>
    </source>
</evidence>
<keyword evidence="1" id="KW-0413">Isomerase</keyword>
<reference evidence="3 4" key="1">
    <citation type="submission" date="2016-08" db="EMBL/GenBank/DDBJ databases">
        <title>New Insights into Marine Group III Euryarchaeota, from dark to light.</title>
        <authorList>
            <person name="Haro-Moreno J.M."/>
            <person name="Rodriguez-Valera F."/>
            <person name="Lopez-Garcia P."/>
            <person name="Moreira D."/>
            <person name="Martin-Cuadrado A.B."/>
        </authorList>
    </citation>
    <scope>NUCLEOTIDE SEQUENCE [LARGE SCALE GENOMIC DNA]</scope>
    <source>
        <strain evidence="3">CG-Epi4</strain>
    </source>
</reference>
<protein>
    <submittedName>
        <fullName evidence="3">Methylmalonyl-CoA mutase</fullName>
    </submittedName>
</protein>
<dbReference type="CDD" id="cd03680">
    <property type="entry name" value="MM_CoA_mutase_ICM_like"/>
    <property type="match status" value="1"/>
</dbReference>
<accession>A0A1J5TL69</accession>
<dbReference type="Proteomes" id="UP000183375">
    <property type="component" value="Unassembled WGS sequence"/>
</dbReference>
<dbReference type="InterPro" id="IPR006098">
    <property type="entry name" value="MMCoA_mutase_a_cat"/>
</dbReference>
<organism evidence="3 4">
    <name type="scientific">Marine Group III euryarchaeote CG-Epi4</name>
    <dbReference type="NCBI Taxonomy" id="1888998"/>
    <lineage>
        <taxon>Archaea</taxon>
        <taxon>Methanobacteriati</taxon>
        <taxon>Thermoplasmatota</taxon>
        <taxon>Thermoplasmata</taxon>
        <taxon>Candidatus Thermoprofundales</taxon>
    </lineage>
</organism>
<dbReference type="PANTHER" id="PTHR48101:SF1">
    <property type="entry name" value="METHYLMALONYL-COA MUTASE, LARGE SUBUNIT"/>
    <property type="match status" value="1"/>
</dbReference>
<dbReference type="PANTHER" id="PTHR48101">
    <property type="entry name" value="METHYLMALONYL-COA MUTASE, MITOCHONDRIAL-RELATED"/>
    <property type="match status" value="1"/>
</dbReference>
<dbReference type="EMBL" id="MIYX01000001">
    <property type="protein sequence ID" value="OIR21714.1"/>
    <property type="molecule type" value="Genomic_DNA"/>
</dbReference>
<name>A0A1J5TL69_9ARCH</name>
<dbReference type="InterPro" id="IPR006099">
    <property type="entry name" value="MeMalonylCoA_mutase_a/b_cat"/>
</dbReference>
<dbReference type="AlphaFoldDB" id="A0A1J5TL69"/>
<dbReference type="NCBIfam" id="TIGR00641">
    <property type="entry name" value="acid_CoA_mut_N"/>
    <property type="match status" value="1"/>
</dbReference>
<dbReference type="InterPro" id="IPR016176">
    <property type="entry name" value="Cbl-dep_enz_cat"/>
</dbReference>